<keyword evidence="3 5" id="KW-0442">Lipid degradation</keyword>
<feature type="active site" description="Nucleophile" evidence="5">
    <location>
        <position position="564"/>
    </location>
</feature>
<evidence type="ECO:0000256" key="1">
    <source>
        <dbReference type="ARBA" id="ARBA00006104"/>
    </source>
</evidence>
<evidence type="ECO:0000256" key="2">
    <source>
        <dbReference type="ARBA" id="ARBA00022801"/>
    </source>
</evidence>
<dbReference type="PANTHER" id="PTHR14226">
    <property type="entry name" value="NEUROPATHY TARGET ESTERASE/SWISS CHEESE D.MELANOGASTER"/>
    <property type="match status" value="1"/>
</dbReference>
<feature type="short sequence motif" description="GXSXG" evidence="5">
    <location>
        <begin position="562"/>
        <end position="566"/>
    </location>
</feature>
<protein>
    <recommendedName>
        <fullName evidence="6">PNPLA domain-containing protein</fullName>
    </recommendedName>
</protein>
<evidence type="ECO:0000313" key="7">
    <source>
        <dbReference type="EMBL" id="CAD9698620.1"/>
    </source>
</evidence>
<dbReference type="AlphaFoldDB" id="A0A7S2SFK6"/>
<dbReference type="GO" id="GO:0052689">
    <property type="term" value="F:carboxylic ester hydrolase activity"/>
    <property type="evidence" value="ECO:0007669"/>
    <property type="project" value="UniProtKB-ARBA"/>
</dbReference>
<proteinExistence type="inferred from homology"/>
<feature type="domain" description="PNPLA" evidence="6">
    <location>
        <begin position="531"/>
        <end position="725"/>
    </location>
</feature>
<evidence type="ECO:0000256" key="5">
    <source>
        <dbReference type="PROSITE-ProRule" id="PRU01161"/>
    </source>
</evidence>
<feature type="short sequence motif" description="DGA/G" evidence="5">
    <location>
        <begin position="712"/>
        <end position="714"/>
    </location>
</feature>
<evidence type="ECO:0000259" key="6">
    <source>
        <dbReference type="PROSITE" id="PS51635"/>
    </source>
</evidence>
<keyword evidence="4 5" id="KW-0443">Lipid metabolism</keyword>
<dbReference type="InterPro" id="IPR050301">
    <property type="entry name" value="NTE"/>
</dbReference>
<gene>
    <name evidence="7" type="ORF">QSP1433_LOCUS13635</name>
</gene>
<dbReference type="InterPro" id="IPR016035">
    <property type="entry name" value="Acyl_Trfase/lysoPLipase"/>
</dbReference>
<comment type="similarity">
    <text evidence="1">Belongs to the PLPL family.</text>
</comment>
<reference evidence="7" key="1">
    <citation type="submission" date="2021-01" db="EMBL/GenBank/DDBJ databases">
        <authorList>
            <person name="Corre E."/>
            <person name="Pelletier E."/>
            <person name="Niang G."/>
            <person name="Scheremetjew M."/>
            <person name="Finn R."/>
            <person name="Kale V."/>
            <person name="Holt S."/>
            <person name="Cochrane G."/>
            <person name="Meng A."/>
            <person name="Brown T."/>
            <person name="Cohen L."/>
        </authorList>
    </citation>
    <scope>NUCLEOTIDE SEQUENCE</scope>
    <source>
        <strain evidence="7">NY070348D</strain>
    </source>
</reference>
<sequence length="873" mass="98311">MDKGCVVIPSNGVRLGRKSLLRWAKMMNSNQATKVGGIATVHQVTTDEPEARRATTRPFQSCRGDRMRLYKGMSLQSIGGASTVSLCDPSNLRRGLKSIATGEVQWFDDGLSEQAIYSWACREIIRSFQAGVRFLVVDSVGGEALDGCGVDPALRSCIWKARETCAKTTFVVFADPSIVDNVPTVYRLSRSSEVLNFKTFRHFVHWLNEKDAARLQPVWAQTRKKLNPKLATTSFQNVEGDCTVYSLAKYPMLVLTAVVMFVELLAYGLVRQLVSLVEMVCYPREESFSKMINAKTYLSWERNARKMDEIEGRSEGGLSGVPQIERCLRLLPDLERKLVKEEKRLASSGVPKFSVLENSDDSSDEEDFAGDTLLIENRAHKPEHDLITALRECTSSMVELVCENLYGANNVGMNLEFRALVGHYISCLTTIQKASYPEALQFSHYQDEKASYLSQDILEENFESCFTYSPKGGSPSFTINEGCESIEEKNISPKNQHVIEKETEAAFMNFFQNAKKRYFSELHHNFGSTAICLSGGSSNAYYHLGVVKCLLERNLLPRHFTGASGGALVGSYVCTRTDKELEEGMNAHNLSRLFVPFADGPLRMCSNLINDGSLLNYKRSVKRITNLCGTYTFREAFNRTGRSFTITVYNVDSDGDNHTRCLNYKTTPDVVIYSAVLASAAIPKLLPPMELLYKDHKGVIKPYHALGKFWRDGAFENEIPTEALRHLFNVQFTIVSQVEPHISLFCFDKRGPLGRQAAKKKRRGWRGGFILSFFERLVKLDLRKWLMLIRDFSLLPKIMGTDCSSLFLGRTHGSCTMIAPTTMHGYSNLISDPDTPSKMSIYMEHGLRMLWPKLAMIEDRMRVEQALDRLAIP</sequence>
<dbReference type="SUPFAM" id="SSF52151">
    <property type="entry name" value="FabD/lysophospholipase-like"/>
    <property type="match status" value="1"/>
</dbReference>
<organism evidence="7">
    <name type="scientific">Mucochytrium quahogii</name>
    <dbReference type="NCBI Taxonomy" id="96639"/>
    <lineage>
        <taxon>Eukaryota</taxon>
        <taxon>Sar</taxon>
        <taxon>Stramenopiles</taxon>
        <taxon>Bigyra</taxon>
        <taxon>Labyrinthulomycetes</taxon>
        <taxon>Thraustochytrida</taxon>
        <taxon>Thraustochytriidae</taxon>
        <taxon>Mucochytrium</taxon>
    </lineage>
</organism>
<feature type="active site" description="Proton acceptor" evidence="5">
    <location>
        <position position="712"/>
    </location>
</feature>
<dbReference type="GO" id="GO:0016042">
    <property type="term" value="P:lipid catabolic process"/>
    <property type="evidence" value="ECO:0007669"/>
    <property type="project" value="UniProtKB-UniRule"/>
</dbReference>
<keyword evidence="2 5" id="KW-0378">Hydrolase</keyword>
<dbReference type="PROSITE" id="PS51635">
    <property type="entry name" value="PNPLA"/>
    <property type="match status" value="1"/>
</dbReference>
<dbReference type="Gene3D" id="3.40.1090.10">
    <property type="entry name" value="Cytosolic phospholipase A2 catalytic domain"/>
    <property type="match status" value="1"/>
</dbReference>
<dbReference type="InterPro" id="IPR002641">
    <property type="entry name" value="PNPLA_dom"/>
</dbReference>
<dbReference type="PANTHER" id="PTHR14226:SF66">
    <property type="entry name" value="TRIACYLGLYCEROL LIPASE PTL2"/>
    <property type="match status" value="1"/>
</dbReference>
<name>A0A7S2SFK6_9STRA</name>
<dbReference type="Pfam" id="PF01734">
    <property type="entry name" value="Patatin"/>
    <property type="match status" value="1"/>
</dbReference>
<comment type="caution">
    <text evidence="5">Lacks conserved residue(s) required for the propagation of feature annotation.</text>
</comment>
<accession>A0A7S2SFK6</accession>
<dbReference type="GO" id="GO:0016298">
    <property type="term" value="F:lipase activity"/>
    <property type="evidence" value="ECO:0007669"/>
    <property type="project" value="UniProtKB-ARBA"/>
</dbReference>
<dbReference type="EMBL" id="HBHK01021389">
    <property type="protein sequence ID" value="CAD9698620.1"/>
    <property type="molecule type" value="Transcribed_RNA"/>
</dbReference>
<evidence type="ECO:0000256" key="3">
    <source>
        <dbReference type="ARBA" id="ARBA00022963"/>
    </source>
</evidence>
<evidence type="ECO:0000256" key="4">
    <source>
        <dbReference type="ARBA" id="ARBA00023098"/>
    </source>
</evidence>